<dbReference type="EMBL" id="UZAJ01001377">
    <property type="protein sequence ID" value="VDO32878.1"/>
    <property type="molecule type" value="Genomic_DNA"/>
</dbReference>
<reference evidence="2 3" key="2">
    <citation type="submission" date="2018-11" db="EMBL/GenBank/DDBJ databases">
        <authorList>
            <consortium name="Pathogen Informatics"/>
        </authorList>
    </citation>
    <scope>NUCLEOTIDE SEQUENCE [LARGE SCALE GENOMIC DNA]</scope>
</reference>
<dbReference type="Proteomes" id="UP000267606">
    <property type="component" value="Unassembled WGS sequence"/>
</dbReference>
<evidence type="ECO:0000313" key="3">
    <source>
        <dbReference type="Proteomes" id="UP000267606"/>
    </source>
</evidence>
<dbReference type="STRING" id="387005.A0A183H4J4"/>
<proteinExistence type="predicted"/>
<keyword evidence="3" id="KW-1185">Reference proteome</keyword>
<name>A0A183H4J4_9BILA</name>
<accession>A0A183H4J4</accession>
<evidence type="ECO:0000256" key="1">
    <source>
        <dbReference type="SAM" id="MobiDB-lite"/>
    </source>
</evidence>
<feature type="compositionally biased region" description="Polar residues" evidence="1">
    <location>
        <begin position="80"/>
        <end position="96"/>
    </location>
</feature>
<dbReference type="WBParaSite" id="OFLC_0000240301-mRNA-1">
    <property type="protein sequence ID" value="OFLC_0000240301-mRNA-1"/>
    <property type="gene ID" value="OFLC_0000240301"/>
</dbReference>
<evidence type="ECO:0000313" key="4">
    <source>
        <dbReference type="WBParaSite" id="OFLC_0000240301-mRNA-1"/>
    </source>
</evidence>
<feature type="region of interest" description="Disordered" evidence="1">
    <location>
        <begin position="80"/>
        <end position="126"/>
    </location>
</feature>
<protein>
    <submittedName>
        <fullName evidence="4">SUN domain-containing protein</fullName>
    </submittedName>
</protein>
<reference evidence="4" key="1">
    <citation type="submission" date="2016-06" db="UniProtKB">
        <authorList>
            <consortium name="WormBaseParasite"/>
        </authorList>
    </citation>
    <scope>IDENTIFICATION</scope>
</reference>
<evidence type="ECO:0000313" key="2">
    <source>
        <dbReference type="EMBL" id="VDO32878.1"/>
    </source>
</evidence>
<organism evidence="4">
    <name type="scientific">Onchocerca flexuosa</name>
    <dbReference type="NCBI Taxonomy" id="387005"/>
    <lineage>
        <taxon>Eukaryota</taxon>
        <taxon>Metazoa</taxon>
        <taxon>Ecdysozoa</taxon>
        <taxon>Nematoda</taxon>
        <taxon>Chromadorea</taxon>
        <taxon>Rhabditida</taxon>
        <taxon>Spirurina</taxon>
        <taxon>Spiruromorpha</taxon>
        <taxon>Filarioidea</taxon>
        <taxon>Onchocercidae</taxon>
        <taxon>Onchocerca</taxon>
    </lineage>
</organism>
<sequence length="435" mass="49049">NRHSSSALHSSAIYRKNSFPAACLSQHDIVNFVQSFSSDDDQHADAEYYVPSRRKRFTRRQRRNLTGGVFGKRTSKSTSALNKVYRSESTSSSDNDNINERRKRSIELATTSKRGQSTTSRRATTSTEARFLSLRQNYVNSSLITRSTTEICCSSTSTRPSTSIEPTDSFQKFKGFLLMLRLRKVTLILPVILKIISSNQFYTKIIIIIIINMKSIQGPTARKARRRTLRHKLNSFVNNQFETKAGSQAGLDVHADNIQSEKSKLVRRSVSVRELNGTMIDFTNQDSVTRWTSQILAEIDSLPSSSFDLTGQSTPQSSPFINTATSGAITDSIISSTAIDADIVRPNEFKYDSLKQNMQSPVRNNSNISFEMGIMNSTPSAQWHDNESQISLPTLHHRSQKIASKSNSSHFIKFQKRNSCKKVSFLFLSIINWDK</sequence>
<gene>
    <name evidence="2" type="ORF">OFLC_LOCUS2404</name>
</gene>
<dbReference type="AlphaFoldDB" id="A0A183H4J4"/>
<feature type="compositionally biased region" description="Low complexity" evidence="1">
    <location>
        <begin position="117"/>
        <end position="126"/>
    </location>
</feature>